<sequence length="262" mass="27554">MLFDLQGFAHRDVFPADAPVWEALSGLKKYLEERLVSSIKGVGLYGEPLPKTVVLFGGKVWFDGFDILGGDPTKGTFRVRVRGEETTEATVLYGGCVFMDAAVQLGKGTVVEPGALIKGPTVIGNGTEVRQGAYIRGTCLVGDRCVVGHTTEVKGSIFLNGAKAGHFAYVGDSILGNDVNLGAGTKLANLKIKGNLIRIWTNGGALDTGRRKLGAIIGDGTEIGCNAVTNPGTILGKRCLVFPLASVSAGIYKERSVVGGRR</sequence>
<dbReference type="PANTHER" id="PTHR43584">
    <property type="entry name" value="NUCLEOTIDYL TRANSFERASE"/>
    <property type="match status" value="1"/>
</dbReference>
<evidence type="ECO:0000313" key="4">
    <source>
        <dbReference type="EMBL" id="HFK97238.1"/>
    </source>
</evidence>
<evidence type="ECO:0000256" key="1">
    <source>
        <dbReference type="ARBA" id="ARBA00022679"/>
    </source>
</evidence>
<evidence type="ECO:0000259" key="3">
    <source>
        <dbReference type="Pfam" id="PF25087"/>
    </source>
</evidence>
<dbReference type="PANTHER" id="PTHR43584:SF8">
    <property type="entry name" value="N-ACETYLMURAMATE ALPHA-1-PHOSPHATE URIDYLYLTRANSFERASE"/>
    <property type="match status" value="1"/>
</dbReference>
<dbReference type="AlphaFoldDB" id="A0A832EJN4"/>
<reference evidence="4" key="1">
    <citation type="journal article" date="2020" name="mSystems">
        <title>Genome- and Community-Level Interaction Insights into Carbon Utilization and Element Cycling Functions of Hydrothermarchaeota in Hydrothermal Sediment.</title>
        <authorList>
            <person name="Zhou Z."/>
            <person name="Liu Y."/>
            <person name="Xu W."/>
            <person name="Pan J."/>
            <person name="Luo Z.H."/>
            <person name="Li M."/>
        </authorList>
    </citation>
    <scope>NUCLEOTIDE SEQUENCE [LARGE SCALE GENOMIC DNA]</scope>
    <source>
        <strain evidence="4">SpSt-456</strain>
    </source>
</reference>
<keyword evidence="2" id="KW-0012">Acyltransferase</keyword>
<dbReference type="Pfam" id="PF25087">
    <property type="entry name" value="GMPPB_C"/>
    <property type="match status" value="1"/>
</dbReference>
<dbReference type="GO" id="GO:0016779">
    <property type="term" value="F:nucleotidyltransferase activity"/>
    <property type="evidence" value="ECO:0007669"/>
    <property type="project" value="UniProtKB-ARBA"/>
</dbReference>
<dbReference type="Gene3D" id="2.160.10.10">
    <property type="entry name" value="Hexapeptide repeat proteins"/>
    <property type="match status" value="1"/>
</dbReference>
<dbReference type="InterPro" id="IPR056729">
    <property type="entry name" value="GMPPB_C"/>
</dbReference>
<dbReference type="EMBL" id="DSTK01000023">
    <property type="protein sequence ID" value="HFK97238.1"/>
    <property type="molecule type" value="Genomic_DNA"/>
</dbReference>
<dbReference type="SUPFAM" id="SSF51161">
    <property type="entry name" value="Trimeric LpxA-like enzymes"/>
    <property type="match status" value="1"/>
</dbReference>
<gene>
    <name evidence="4" type="ORF">ENS06_07930</name>
</gene>
<protein>
    <submittedName>
        <fullName evidence="4">Glucose-1-phosphate thymidylyltransferase</fullName>
    </submittedName>
</protein>
<organism evidence="4">
    <name type="scientific">Desulfacinum infernum</name>
    <dbReference type="NCBI Taxonomy" id="35837"/>
    <lineage>
        <taxon>Bacteria</taxon>
        <taxon>Pseudomonadati</taxon>
        <taxon>Thermodesulfobacteriota</taxon>
        <taxon>Syntrophobacteria</taxon>
        <taxon>Syntrophobacterales</taxon>
        <taxon>Syntrophobacteraceae</taxon>
        <taxon>Desulfacinum</taxon>
    </lineage>
</organism>
<dbReference type="InterPro" id="IPR011004">
    <property type="entry name" value="Trimer_LpxA-like_sf"/>
</dbReference>
<dbReference type="GO" id="GO:0016746">
    <property type="term" value="F:acyltransferase activity"/>
    <property type="evidence" value="ECO:0007669"/>
    <property type="project" value="UniProtKB-KW"/>
</dbReference>
<proteinExistence type="predicted"/>
<dbReference type="InterPro" id="IPR050065">
    <property type="entry name" value="GlmU-like"/>
</dbReference>
<accession>A0A832EJN4</accession>
<feature type="domain" description="Mannose-1-phosphate guanyltransferase C-terminal" evidence="3">
    <location>
        <begin position="117"/>
        <end position="199"/>
    </location>
</feature>
<evidence type="ECO:0000256" key="2">
    <source>
        <dbReference type="ARBA" id="ARBA00023315"/>
    </source>
</evidence>
<keyword evidence="1 4" id="KW-0808">Transferase</keyword>
<name>A0A832EJN4_9BACT</name>
<comment type="caution">
    <text evidence="4">The sequence shown here is derived from an EMBL/GenBank/DDBJ whole genome shotgun (WGS) entry which is preliminary data.</text>
</comment>